<protein>
    <recommendedName>
        <fullName evidence="4">Thioredoxin-like</fullName>
    </recommendedName>
</protein>
<dbReference type="Gene3D" id="3.40.30.10">
    <property type="entry name" value="Glutaredoxin"/>
    <property type="match status" value="1"/>
</dbReference>
<dbReference type="PANTHER" id="PTHR46472">
    <property type="entry name" value="NUCLEOREDOXIN"/>
    <property type="match status" value="1"/>
</dbReference>
<dbReference type="GO" id="GO:0004791">
    <property type="term" value="F:thioredoxin-disulfide reductase (NADPH) activity"/>
    <property type="evidence" value="ECO:0007669"/>
    <property type="project" value="TreeGrafter"/>
</dbReference>
<dbReference type="SUPFAM" id="SSF52833">
    <property type="entry name" value="Thioredoxin-like"/>
    <property type="match status" value="1"/>
</dbReference>
<organism evidence="2 3">
    <name type="scientific">Angomonas deanei</name>
    <dbReference type="NCBI Taxonomy" id="59799"/>
    <lineage>
        <taxon>Eukaryota</taxon>
        <taxon>Discoba</taxon>
        <taxon>Euglenozoa</taxon>
        <taxon>Kinetoplastea</taxon>
        <taxon>Metakinetoplastina</taxon>
        <taxon>Trypanosomatida</taxon>
        <taxon>Trypanosomatidae</taxon>
        <taxon>Strigomonadinae</taxon>
        <taxon>Angomonas</taxon>
    </lineage>
</organism>
<sequence length="258" mass="30010">MSSFFSNRRMRLMLQNGTYVNAEEALQDTEYVLIYFSASTDSSSTLFEPSLLRFVEQYGQSLNLSLVWFSLDTNKKDFYNKFCIKGRRTSRPSLYDADKRYSKTEEQMEEMISFNEPTDHGEMRMARNHLYAIPYEDAVTMRDVWVDSYAIDAIPYVLVFRNEAYQPPEPSTREEEEDGEEAPRQKGGRVRVCPTNAAPYIDNIDTEGKNFPWHGVASNENPTPSHSLKTTSMMYVNATRTYSYYRDVVADWFTDLFS</sequence>
<dbReference type="EMBL" id="LR877146">
    <property type="protein sequence ID" value="CAD2213687.1"/>
    <property type="molecule type" value="Genomic_DNA"/>
</dbReference>
<keyword evidence="3" id="KW-1185">Reference proteome</keyword>
<dbReference type="PANTHER" id="PTHR46472:SF1">
    <property type="entry name" value="NUCLEOREDOXIN"/>
    <property type="match status" value="1"/>
</dbReference>
<proteinExistence type="predicted"/>
<accession>A0A7G2C4L3</accession>
<evidence type="ECO:0000313" key="3">
    <source>
        <dbReference type="Proteomes" id="UP000515908"/>
    </source>
</evidence>
<evidence type="ECO:0000313" key="2">
    <source>
        <dbReference type="EMBL" id="CAD2213687.1"/>
    </source>
</evidence>
<name>A0A7G2C4L3_9TRYP</name>
<feature type="region of interest" description="Disordered" evidence="1">
    <location>
        <begin position="167"/>
        <end position="190"/>
    </location>
</feature>
<dbReference type="VEuPathDB" id="TriTrypDB:ADEAN_000113000"/>
<evidence type="ECO:0008006" key="4">
    <source>
        <dbReference type="Google" id="ProtNLM"/>
    </source>
</evidence>
<dbReference type="Proteomes" id="UP000515908">
    <property type="component" value="Chromosome 02"/>
</dbReference>
<dbReference type="OrthoDB" id="409136at2759"/>
<dbReference type="AlphaFoldDB" id="A0A7G2C4L3"/>
<gene>
    <name evidence="2" type="ORF">ADEAN_000113000</name>
</gene>
<evidence type="ECO:0000256" key="1">
    <source>
        <dbReference type="SAM" id="MobiDB-lite"/>
    </source>
</evidence>
<dbReference type="GO" id="GO:0005634">
    <property type="term" value="C:nucleus"/>
    <property type="evidence" value="ECO:0007669"/>
    <property type="project" value="TreeGrafter"/>
</dbReference>
<dbReference type="GO" id="GO:0031397">
    <property type="term" value="P:negative regulation of protein ubiquitination"/>
    <property type="evidence" value="ECO:0007669"/>
    <property type="project" value="TreeGrafter"/>
</dbReference>
<dbReference type="GO" id="GO:0030178">
    <property type="term" value="P:negative regulation of Wnt signaling pathway"/>
    <property type="evidence" value="ECO:0007669"/>
    <property type="project" value="TreeGrafter"/>
</dbReference>
<dbReference type="InterPro" id="IPR036249">
    <property type="entry name" value="Thioredoxin-like_sf"/>
</dbReference>
<reference evidence="2 3" key="1">
    <citation type="submission" date="2020-08" db="EMBL/GenBank/DDBJ databases">
        <authorList>
            <person name="Newling K."/>
            <person name="Davey J."/>
            <person name="Forrester S."/>
        </authorList>
    </citation>
    <scope>NUCLEOTIDE SEQUENCE [LARGE SCALE GENOMIC DNA]</scope>
    <source>
        <strain evidence="3">Crithidia deanei Carvalho (ATCC PRA-265)</strain>
    </source>
</reference>